<evidence type="ECO:0000313" key="2">
    <source>
        <dbReference type="EMBL" id="GIH21185.1"/>
    </source>
</evidence>
<keyword evidence="1" id="KW-1133">Transmembrane helix</keyword>
<reference evidence="2" key="1">
    <citation type="submission" date="2021-01" db="EMBL/GenBank/DDBJ databases">
        <title>Whole genome shotgun sequence of Rugosimonospora africana NBRC 104875.</title>
        <authorList>
            <person name="Komaki H."/>
            <person name="Tamura T."/>
        </authorList>
    </citation>
    <scope>NUCLEOTIDE SEQUENCE</scope>
    <source>
        <strain evidence="2">NBRC 104875</strain>
    </source>
</reference>
<dbReference type="EMBL" id="BONZ01000118">
    <property type="protein sequence ID" value="GIH21185.1"/>
    <property type="molecule type" value="Genomic_DNA"/>
</dbReference>
<evidence type="ECO:0000256" key="1">
    <source>
        <dbReference type="SAM" id="Phobius"/>
    </source>
</evidence>
<keyword evidence="1" id="KW-0472">Membrane</keyword>
<sequence>MTALGVPARVRTPRVTRVVPVAAGRLLRLELRRNAMIWTLPLLAALFWFDTYRRATGLPPLWTVRGMAMQWRAMFEFLPFVAGVAAWTGSRDGRRRITDLVGVTARPGWVRQLSGWAATTCWAEAAYLGCAAVLYGVTAAQATWGGPVWWPLAVGATCIAAATALGFAAGALLSSRFTPPLVVVVTLMLLVVVSPSANSDAVGRLSPLSTETLGTSAGIFHSFIPDLSIAQLMFYGGIAVAVLGALGLPAIAGGWRLRSAAAVVTVAGLAAAGTGVGLAGTSDVTANGVVIPALHDTASDRPTPYTPACDHGGSTIPVCLHPAFKTYLPALIAALDPLLGEVAGLPGAPVRVTQTASLQFDADATIDGSPPVLHLTVFVPTDTVPNSRYTTDDFVDPPQLAAAATITRTLIGVDSSGGGSPAQQAVAAALLKAANVPLPPPGVGLPTPGQMPPAGSPAYAAAQRFAALPAATRHAWLAAHLSTLRAGHVTLAQLP</sequence>
<dbReference type="Proteomes" id="UP000642748">
    <property type="component" value="Unassembled WGS sequence"/>
</dbReference>
<protein>
    <submittedName>
        <fullName evidence="2">Uncharacterized protein</fullName>
    </submittedName>
</protein>
<feature type="transmembrane region" description="Helical" evidence="1">
    <location>
        <begin position="259"/>
        <end position="280"/>
    </location>
</feature>
<feature type="transmembrane region" description="Helical" evidence="1">
    <location>
        <begin position="180"/>
        <end position="197"/>
    </location>
</feature>
<keyword evidence="1" id="KW-0812">Transmembrane</keyword>
<feature type="transmembrane region" description="Helical" evidence="1">
    <location>
        <begin position="149"/>
        <end position="173"/>
    </location>
</feature>
<dbReference type="AlphaFoldDB" id="A0A8J3R4I4"/>
<organism evidence="2 3">
    <name type="scientific">Rugosimonospora africana</name>
    <dbReference type="NCBI Taxonomy" id="556532"/>
    <lineage>
        <taxon>Bacteria</taxon>
        <taxon>Bacillati</taxon>
        <taxon>Actinomycetota</taxon>
        <taxon>Actinomycetes</taxon>
        <taxon>Micromonosporales</taxon>
        <taxon>Micromonosporaceae</taxon>
        <taxon>Rugosimonospora</taxon>
    </lineage>
</organism>
<comment type="caution">
    <text evidence="2">The sequence shown here is derived from an EMBL/GenBank/DDBJ whole genome shotgun (WGS) entry which is preliminary data.</text>
</comment>
<name>A0A8J3R4I4_9ACTN</name>
<dbReference type="RefSeq" id="WP_203924579.1">
    <property type="nucleotide sequence ID" value="NZ_BONZ01000118.1"/>
</dbReference>
<proteinExistence type="predicted"/>
<feature type="transmembrane region" description="Helical" evidence="1">
    <location>
        <begin position="116"/>
        <end position="137"/>
    </location>
</feature>
<feature type="transmembrane region" description="Helical" evidence="1">
    <location>
        <begin position="71"/>
        <end position="89"/>
    </location>
</feature>
<feature type="transmembrane region" description="Helical" evidence="1">
    <location>
        <begin position="35"/>
        <end position="51"/>
    </location>
</feature>
<evidence type="ECO:0000313" key="3">
    <source>
        <dbReference type="Proteomes" id="UP000642748"/>
    </source>
</evidence>
<keyword evidence="3" id="KW-1185">Reference proteome</keyword>
<gene>
    <name evidence="2" type="ORF">Raf01_93570</name>
</gene>
<accession>A0A8J3R4I4</accession>
<feature type="transmembrane region" description="Helical" evidence="1">
    <location>
        <begin position="232"/>
        <end position="252"/>
    </location>
</feature>